<dbReference type="AlphaFoldDB" id="A0A6G7GLC5"/>
<protein>
    <submittedName>
        <fullName evidence="1">Uncharacterized protein</fullName>
    </submittedName>
</protein>
<organism evidence="1 2">
    <name type="scientific">Kuenenia stuttgartiensis</name>
    <dbReference type="NCBI Taxonomy" id="174633"/>
    <lineage>
        <taxon>Bacteria</taxon>
        <taxon>Pseudomonadati</taxon>
        <taxon>Planctomycetota</taxon>
        <taxon>Candidatus Brocadiia</taxon>
        <taxon>Candidatus Brocadiales</taxon>
        <taxon>Candidatus Brocadiaceae</taxon>
        <taxon>Candidatus Kuenenia</taxon>
    </lineage>
</organism>
<accession>A0A6G7GLC5</accession>
<dbReference type="EMBL" id="CP049055">
    <property type="protein sequence ID" value="QII10346.1"/>
    <property type="molecule type" value="Genomic_DNA"/>
</dbReference>
<sequence>MHCGSLFYLKNRLKPEPANVVYSNFIIQQRVELNYFLQDFIVE</sequence>
<evidence type="ECO:0000313" key="2">
    <source>
        <dbReference type="Proteomes" id="UP000501926"/>
    </source>
</evidence>
<evidence type="ECO:0000313" key="1">
    <source>
        <dbReference type="EMBL" id="QII10346.1"/>
    </source>
</evidence>
<proteinExistence type="predicted"/>
<reference evidence="1 2" key="1">
    <citation type="submission" date="2020-02" db="EMBL/GenBank/DDBJ databases">
        <title>Newly sequenced genome of strain CSTR1 showed variability in Candidatus Kuenenia stuttgartiensis genomes.</title>
        <authorList>
            <person name="Ding C."/>
            <person name="Adrian L."/>
        </authorList>
    </citation>
    <scope>NUCLEOTIDE SEQUENCE [LARGE SCALE GENOMIC DNA]</scope>
    <source>
        <strain evidence="1 2">CSTR1</strain>
    </source>
</reference>
<dbReference type="Proteomes" id="UP000501926">
    <property type="component" value="Chromosome"/>
</dbReference>
<name>A0A6G7GLC5_KUEST</name>
<gene>
    <name evidence="1" type="ORF">KsCSTR_09670</name>
</gene>